<feature type="non-terminal residue" evidence="2">
    <location>
        <position position="128"/>
    </location>
</feature>
<dbReference type="GeneID" id="107125111"/>
<dbReference type="RefSeq" id="XP_015284054.1">
    <property type="nucleotide sequence ID" value="XM_015428568.1"/>
</dbReference>
<organism evidence="1 2">
    <name type="scientific">Gekko japonicus</name>
    <name type="common">Schlegel's Japanese gecko</name>
    <dbReference type="NCBI Taxonomy" id="146911"/>
    <lineage>
        <taxon>Eukaryota</taxon>
        <taxon>Metazoa</taxon>
        <taxon>Chordata</taxon>
        <taxon>Craniata</taxon>
        <taxon>Vertebrata</taxon>
        <taxon>Euteleostomi</taxon>
        <taxon>Lepidosauria</taxon>
        <taxon>Squamata</taxon>
        <taxon>Bifurcata</taxon>
        <taxon>Gekkota</taxon>
        <taxon>Gekkonidae</taxon>
        <taxon>Gekkoninae</taxon>
        <taxon>Gekko</taxon>
    </lineage>
</organism>
<dbReference type="Gene3D" id="1.25.10.10">
    <property type="entry name" value="Leucine-rich Repeat Variant"/>
    <property type="match status" value="1"/>
</dbReference>
<dbReference type="PANTHER" id="PTHR23312">
    <property type="entry name" value="ARMC5 ARMADILLO REPEAT-CONTAINING -RELATED"/>
    <property type="match status" value="1"/>
</dbReference>
<dbReference type="Proteomes" id="UP000694871">
    <property type="component" value="Unplaced"/>
</dbReference>
<dbReference type="SUPFAM" id="SSF48371">
    <property type="entry name" value="ARM repeat"/>
    <property type="match status" value="1"/>
</dbReference>
<evidence type="ECO:0000313" key="1">
    <source>
        <dbReference type="Proteomes" id="UP000694871"/>
    </source>
</evidence>
<reference evidence="2" key="1">
    <citation type="submission" date="2025-08" db="UniProtKB">
        <authorList>
            <consortium name="RefSeq"/>
        </authorList>
    </citation>
    <scope>IDENTIFICATION</scope>
</reference>
<sequence>ETLLMNLRVQAESPFGVGVLNHLLLSGSESDQVACALALPLICRKDSLCRKLLLDHSGLRLLLAALVRGPDPHFIFYASDSLSLLLGSPAPPTAAGVSSPALKRPRLDPPQPCSYHHLVDEGRADLHF</sequence>
<dbReference type="InterPro" id="IPR011989">
    <property type="entry name" value="ARM-like"/>
</dbReference>
<protein>
    <submittedName>
        <fullName evidence="2">Armadillo repeat-containing protein 5-like</fullName>
    </submittedName>
</protein>
<name>A0ABM1LDL7_GEKJA</name>
<feature type="non-terminal residue" evidence="2">
    <location>
        <position position="1"/>
    </location>
</feature>
<gene>
    <name evidence="2" type="primary">LOC107125111</name>
</gene>
<dbReference type="InterPro" id="IPR016024">
    <property type="entry name" value="ARM-type_fold"/>
</dbReference>
<accession>A0ABM1LDL7</accession>
<dbReference type="PANTHER" id="PTHR23312:SF8">
    <property type="entry name" value="ARMADILLO REPEAT-CONTAINING PROTEIN 5"/>
    <property type="match status" value="1"/>
</dbReference>
<evidence type="ECO:0000313" key="2">
    <source>
        <dbReference type="RefSeq" id="XP_015284054.1"/>
    </source>
</evidence>
<keyword evidence="1" id="KW-1185">Reference proteome</keyword>
<proteinExistence type="predicted"/>